<protein>
    <submittedName>
        <fullName evidence="2">Uncharacterized protein</fullName>
    </submittedName>
</protein>
<evidence type="ECO:0000313" key="2">
    <source>
        <dbReference type="EMBL" id="DAF91601.1"/>
    </source>
</evidence>
<feature type="compositionally biased region" description="Low complexity" evidence="1">
    <location>
        <begin position="159"/>
        <end position="171"/>
    </location>
</feature>
<organism evidence="2">
    <name type="scientific">Siphoviridae sp. ctcK97</name>
    <dbReference type="NCBI Taxonomy" id="2825571"/>
    <lineage>
        <taxon>Viruses</taxon>
        <taxon>Duplodnaviria</taxon>
        <taxon>Heunggongvirae</taxon>
        <taxon>Uroviricota</taxon>
        <taxon>Caudoviricetes</taxon>
    </lineage>
</organism>
<proteinExistence type="predicted"/>
<evidence type="ECO:0000256" key="1">
    <source>
        <dbReference type="SAM" id="MobiDB-lite"/>
    </source>
</evidence>
<accession>A0A8S5UAU4</accession>
<reference evidence="2" key="1">
    <citation type="journal article" date="2021" name="Proc. Natl. Acad. Sci. U.S.A.">
        <title>A Catalog of Tens of Thousands of Viruses from Human Metagenomes Reveals Hidden Associations with Chronic Diseases.</title>
        <authorList>
            <person name="Tisza M.J."/>
            <person name="Buck C.B."/>
        </authorList>
    </citation>
    <scope>NUCLEOTIDE SEQUENCE</scope>
    <source>
        <strain evidence="2">CtcK97</strain>
    </source>
</reference>
<feature type="region of interest" description="Disordered" evidence="1">
    <location>
        <begin position="154"/>
        <end position="180"/>
    </location>
</feature>
<sequence length="180" mass="20486">MISLTLEFGGEERFDERSNTFVTLEPFTVTLTHTLSAVAEWESVYKRSFLETPPQTGEELVYYIQCMSDRPLPRDFVKRLDQSVQVKIADYLSDNATATVLWNPPSNGGPRDTMTSELIYWYMTQLSIPFECDKWNLNRLLTLIRLAAAKQNNQKPDARASAAQRAAMNQARRARTGSKG</sequence>
<name>A0A8S5UAU4_9CAUD</name>
<dbReference type="EMBL" id="BK016058">
    <property type="protein sequence ID" value="DAF91601.1"/>
    <property type="molecule type" value="Genomic_DNA"/>
</dbReference>